<evidence type="ECO:0000313" key="9">
    <source>
        <dbReference type="EMBL" id="HIU44721.1"/>
    </source>
</evidence>
<dbReference type="AlphaFoldDB" id="A0A9D1S255"/>
<proteinExistence type="inferred from homology"/>
<dbReference type="GO" id="GO:0008483">
    <property type="term" value="F:transaminase activity"/>
    <property type="evidence" value="ECO:0007669"/>
    <property type="project" value="UniProtKB-KW"/>
</dbReference>
<dbReference type="EMBL" id="DVMV01000004">
    <property type="protein sequence ID" value="HIU44721.1"/>
    <property type="molecule type" value="Genomic_DNA"/>
</dbReference>
<protein>
    <recommendedName>
        <fullName evidence="3">cysteine desulfurase</fullName>
        <ecNumber evidence="3">2.8.1.7</ecNumber>
    </recommendedName>
</protein>
<evidence type="ECO:0000313" key="10">
    <source>
        <dbReference type="Proteomes" id="UP000824070"/>
    </source>
</evidence>
<dbReference type="InterPro" id="IPR020578">
    <property type="entry name" value="Aminotrans_V_PyrdxlP_BS"/>
</dbReference>
<dbReference type="GO" id="GO:0006534">
    <property type="term" value="P:cysteine metabolic process"/>
    <property type="evidence" value="ECO:0007669"/>
    <property type="project" value="InterPro"/>
</dbReference>
<keyword evidence="4" id="KW-0808">Transferase</keyword>
<dbReference type="GO" id="GO:0030170">
    <property type="term" value="F:pyridoxal phosphate binding"/>
    <property type="evidence" value="ECO:0007669"/>
    <property type="project" value="InterPro"/>
</dbReference>
<reference evidence="9" key="1">
    <citation type="submission" date="2020-10" db="EMBL/GenBank/DDBJ databases">
        <authorList>
            <person name="Gilroy R."/>
        </authorList>
    </citation>
    <scope>NUCLEOTIDE SEQUENCE</scope>
    <source>
        <strain evidence="9">ChiGjej1B1-22543</strain>
    </source>
</reference>
<feature type="domain" description="Aminotransferase class V" evidence="8">
    <location>
        <begin position="26"/>
        <end position="394"/>
    </location>
</feature>
<dbReference type="Gene3D" id="3.40.640.10">
    <property type="entry name" value="Type I PLP-dependent aspartate aminotransferase-like (Major domain)"/>
    <property type="match status" value="1"/>
</dbReference>
<dbReference type="InterPro" id="IPR015421">
    <property type="entry name" value="PyrdxlP-dep_Trfase_major"/>
</dbReference>
<dbReference type="InterPro" id="IPR010970">
    <property type="entry name" value="Cys_dSase_SufS"/>
</dbReference>
<comment type="similarity">
    <text evidence="2">Belongs to the class-V pyridoxal-phosphate-dependent aminotransferase family. Csd subfamily.</text>
</comment>
<dbReference type="PANTHER" id="PTHR43586:SF8">
    <property type="entry name" value="CYSTEINE DESULFURASE 1, CHLOROPLASTIC"/>
    <property type="match status" value="1"/>
</dbReference>
<sequence length="411" mass="45239">MLDVAKIREQFPMFVNKVKMQDKPLVWLDNASTTFKPYSVLKAVEGYYTNHTSNSHRGDYDLCYDMDMAVLHVREKIAKFINADPTEIVFTSGTTGSINLVAFGYGAKFLTKDDEILITQAEHASNVLPWFKVSEMTGCKIGYIPLDEEGRLTPENLAKAMNPHVKLVCIAHVTNVLGFIAPLKELSKIIHDGGALMVVDGAQSVPHINTDVKQMGIDFLSFSGHKMCGPTGIGVLYGKFELLQKTDPFMTGGGMNAKFDMCGDVNYLQPPLRFEAGTQNLEGIVGLGAAVDFVSSIGMDRIRAHEAELKRYAVQQIDKTGAATIYNADSESGIITFNVNGVFAQDAATYFNSRGIAVRSGNHCAKILIDFLNTTATIRASTYFYTSKEDIDALVEAIAKCKEEYLNAYFH</sequence>
<evidence type="ECO:0000256" key="7">
    <source>
        <dbReference type="RuleBase" id="RU004504"/>
    </source>
</evidence>
<dbReference type="InterPro" id="IPR015424">
    <property type="entry name" value="PyrdxlP-dep_Trfase"/>
</dbReference>
<dbReference type="Gene3D" id="3.90.1150.10">
    <property type="entry name" value="Aspartate Aminotransferase, domain 1"/>
    <property type="match status" value="1"/>
</dbReference>
<dbReference type="EC" id="2.8.1.7" evidence="3"/>
<dbReference type="PROSITE" id="PS00595">
    <property type="entry name" value="AA_TRANSFER_CLASS_5"/>
    <property type="match status" value="1"/>
</dbReference>
<gene>
    <name evidence="9" type="ORF">IAC52_00260</name>
</gene>
<evidence type="ECO:0000256" key="2">
    <source>
        <dbReference type="ARBA" id="ARBA00010447"/>
    </source>
</evidence>
<dbReference type="GO" id="GO:0031071">
    <property type="term" value="F:cysteine desulfurase activity"/>
    <property type="evidence" value="ECO:0007669"/>
    <property type="project" value="UniProtKB-EC"/>
</dbReference>
<keyword evidence="5" id="KW-0663">Pyridoxal phosphate</keyword>
<dbReference type="InterPro" id="IPR015422">
    <property type="entry name" value="PyrdxlP-dep_Trfase_small"/>
</dbReference>
<evidence type="ECO:0000256" key="1">
    <source>
        <dbReference type="ARBA" id="ARBA00001933"/>
    </source>
</evidence>
<comment type="catalytic activity">
    <reaction evidence="6">
        <text>(sulfur carrier)-H + L-cysteine = (sulfur carrier)-SH + L-alanine</text>
        <dbReference type="Rhea" id="RHEA:43892"/>
        <dbReference type="Rhea" id="RHEA-COMP:14737"/>
        <dbReference type="Rhea" id="RHEA-COMP:14739"/>
        <dbReference type="ChEBI" id="CHEBI:29917"/>
        <dbReference type="ChEBI" id="CHEBI:35235"/>
        <dbReference type="ChEBI" id="CHEBI:57972"/>
        <dbReference type="ChEBI" id="CHEBI:64428"/>
        <dbReference type="EC" id="2.8.1.7"/>
    </reaction>
</comment>
<reference evidence="9" key="2">
    <citation type="journal article" date="2021" name="PeerJ">
        <title>Extensive microbial diversity within the chicken gut microbiome revealed by metagenomics and culture.</title>
        <authorList>
            <person name="Gilroy R."/>
            <person name="Ravi A."/>
            <person name="Getino M."/>
            <person name="Pursley I."/>
            <person name="Horton D.L."/>
            <person name="Alikhan N.F."/>
            <person name="Baker D."/>
            <person name="Gharbi K."/>
            <person name="Hall N."/>
            <person name="Watson M."/>
            <person name="Adriaenssens E.M."/>
            <person name="Foster-Nyarko E."/>
            <person name="Jarju S."/>
            <person name="Secka A."/>
            <person name="Antonio M."/>
            <person name="Oren A."/>
            <person name="Chaudhuri R.R."/>
            <person name="La Ragione R."/>
            <person name="Hildebrand F."/>
            <person name="Pallen M.J."/>
        </authorList>
    </citation>
    <scope>NUCLEOTIDE SEQUENCE</scope>
    <source>
        <strain evidence="9">ChiGjej1B1-22543</strain>
    </source>
</reference>
<name>A0A9D1S255_9FIRM</name>
<dbReference type="SUPFAM" id="SSF53383">
    <property type="entry name" value="PLP-dependent transferases"/>
    <property type="match status" value="1"/>
</dbReference>
<comment type="caution">
    <text evidence="9">The sequence shown here is derived from an EMBL/GenBank/DDBJ whole genome shotgun (WGS) entry which is preliminary data.</text>
</comment>
<dbReference type="PANTHER" id="PTHR43586">
    <property type="entry name" value="CYSTEINE DESULFURASE"/>
    <property type="match status" value="1"/>
</dbReference>
<dbReference type="Pfam" id="PF00266">
    <property type="entry name" value="Aminotran_5"/>
    <property type="match status" value="1"/>
</dbReference>
<keyword evidence="9" id="KW-0032">Aminotransferase</keyword>
<evidence type="ECO:0000256" key="6">
    <source>
        <dbReference type="ARBA" id="ARBA00050776"/>
    </source>
</evidence>
<accession>A0A9D1S255</accession>
<dbReference type="Proteomes" id="UP000824070">
    <property type="component" value="Unassembled WGS sequence"/>
</dbReference>
<dbReference type="InterPro" id="IPR000192">
    <property type="entry name" value="Aminotrans_V_dom"/>
</dbReference>
<dbReference type="PIRSF" id="PIRSF005572">
    <property type="entry name" value="NifS"/>
    <property type="match status" value="1"/>
</dbReference>
<evidence type="ECO:0000259" key="8">
    <source>
        <dbReference type="Pfam" id="PF00266"/>
    </source>
</evidence>
<evidence type="ECO:0000256" key="3">
    <source>
        <dbReference type="ARBA" id="ARBA00012239"/>
    </source>
</evidence>
<comment type="cofactor">
    <cofactor evidence="1 7">
        <name>pyridoxal 5'-phosphate</name>
        <dbReference type="ChEBI" id="CHEBI:597326"/>
    </cofactor>
</comment>
<dbReference type="CDD" id="cd06453">
    <property type="entry name" value="SufS_like"/>
    <property type="match status" value="1"/>
</dbReference>
<organism evidence="9 10">
    <name type="scientific">Candidatus Alloenteromonas pullicola</name>
    <dbReference type="NCBI Taxonomy" id="2840784"/>
    <lineage>
        <taxon>Bacteria</taxon>
        <taxon>Bacillati</taxon>
        <taxon>Bacillota</taxon>
        <taxon>Bacillota incertae sedis</taxon>
        <taxon>Candidatus Alloenteromonas</taxon>
    </lineage>
</organism>
<dbReference type="InterPro" id="IPR016454">
    <property type="entry name" value="Cysteine_dSase"/>
</dbReference>
<evidence type="ECO:0000256" key="5">
    <source>
        <dbReference type="ARBA" id="ARBA00022898"/>
    </source>
</evidence>
<evidence type="ECO:0000256" key="4">
    <source>
        <dbReference type="ARBA" id="ARBA00022679"/>
    </source>
</evidence>